<keyword evidence="3" id="KW-1185">Reference proteome</keyword>
<evidence type="ECO:0000313" key="2">
    <source>
        <dbReference type="EMBL" id="SLN48725.1"/>
    </source>
</evidence>
<name>A0A1X6ZDJ8_9RHOB</name>
<dbReference type="Proteomes" id="UP000193570">
    <property type="component" value="Unassembled WGS sequence"/>
</dbReference>
<organism evidence="2 3">
    <name type="scientific">Roseivivax jejudonensis</name>
    <dbReference type="NCBI Taxonomy" id="1529041"/>
    <lineage>
        <taxon>Bacteria</taxon>
        <taxon>Pseudomonadati</taxon>
        <taxon>Pseudomonadota</taxon>
        <taxon>Alphaproteobacteria</taxon>
        <taxon>Rhodobacterales</taxon>
        <taxon>Roseobacteraceae</taxon>
        <taxon>Roseivivax</taxon>
    </lineage>
</organism>
<reference evidence="2 3" key="1">
    <citation type="submission" date="2017-03" db="EMBL/GenBank/DDBJ databases">
        <authorList>
            <person name="Afonso C.L."/>
            <person name="Miller P.J."/>
            <person name="Scott M.A."/>
            <person name="Spackman E."/>
            <person name="Goraichik I."/>
            <person name="Dimitrov K.M."/>
            <person name="Suarez D.L."/>
            <person name="Swayne D.E."/>
        </authorList>
    </citation>
    <scope>NUCLEOTIDE SEQUENCE [LARGE SCALE GENOMIC DNA]</scope>
    <source>
        <strain evidence="2 3">CECT 8625</strain>
    </source>
</reference>
<evidence type="ECO:0000313" key="3">
    <source>
        <dbReference type="Proteomes" id="UP000193570"/>
    </source>
</evidence>
<evidence type="ECO:0000256" key="1">
    <source>
        <dbReference type="SAM" id="Phobius"/>
    </source>
</evidence>
<keyword evidence="1" id="KW-0472">Membrane</keyword>
<keyword evidence="1" id="KW-1133">Transmembrane helix</keyword>
<dbReference type="EMBL" id="FWFK01000004">
    <property type="protein sequence ID" value="SLN48725.1"/>
    <property type="molecule type" value="Genomic_DNA"/>
</dbReference>
<keyword evidence="1" id="KW-0812">Transmembrane</keyword>
<gene>
    <name evidence="2" type="ORF">ROJ8625_02383</name>
</gene>
<protein>
    <submittedName>
        <fullName evidence="2">Uncharacterized protein</fullName>
    </submittedName>
</protein>
<proteinExistence type="predicted"/>
<accession>A0A1X6ZDJ8</accession>
<dbReference type="AlphaFoldDB" id="A0A1X6ZDJ8"/>
<feature type="transmembrane region" description="Helical" evidence="1">
    <location>
        <begin position="99"/>
        <end position="121"/>
    </location>
</feature>
<sequence>MRAMRGDETLAPKVARLEALMAERLGTGKRPLGRAARWAGRELPRGVRADLARVAEAAHLAGHPRLRVLAEDPRVDAAIARAEAHLTAIDVADRRRGKLLGIAGTLAANALILIVLLIAVLRWRGFV</sequence>